<dbReference type="Gene3D" id="3.40.50.10960">
    <property type="match status" value="1"/>
</dbReference>
<accession>A0ABT2WE27</accession>
<dbReference type="InterPro" id="IPR026580">
    <property type="entry name" value="DivIB"/>
</dbReference>
<keyword evidence="4 8" id="KW-0812">Transmembrane</keyword>
<protein>
    <recommendedName>
        <fullName evidence="8">Cell division protein DivIB</fullName>
    </recommendedName>
</protein>
<evidence type="ECO:0000256" key="6">
    <source>
        <dbReference type="ARBA" id="ARBA00023136"/>
    </source>
</evidence>
<gene>
    <name evidence="8" type="primary">divIB</name>
    <name evidence="10" type="ORF">OEV82_01730</name>
</gene>
<evidence type="ECO:0000313" key="10">
    <source>
        <dbReference type="EMBL" id="MCU9593176.1"/>
    </source>
</evidence>
<keyword evidence="6 8" id="KW-0472">Membrane</keyword>
<dbReference type="PANTHER" id="PTHR37820:SF1">
    <property type="entry name" value="CELL DIVISION PROTEIN FTSQ"/>
    <property type="match status" value="1"/>
</dbReference>
<dbReference type="PROSITE" id="PS51779">
    <property type="entry name" value="POTRA"/>
    <property type="match status" value="1"/>
</dbReference>
<dbReference type="HAMAP" id="MF_00912">
    <property type="entry name" value="DivIB"/>
    <property type="match status" value="1"/>
</dbReference>
<comment type="caution">
    <text evidence="10">The sequence shown here is derived from an EMBL/GenBank/DDBJ whole genome shotgun (WGS) entry which is preliminary data.</text>
</comment>
<name>A0ABT2WE27_9BACI</name>
<organism evidence="10 11">
    <name type="scientific">Pallidibacillus thermolactis</name>
    <dbReference type="NCBI Taxonomy" id="251051"/>
    <lineage>
        <taxon>Bacteria</taxon>
        <taxon>Bacillati</taxon>
        <taxon>Bacillota</taxon>
        <taxon>Bacilli</taxon>
        <taxon>Bacillales</taxon>
        <taxon>Bacillaceae</taxon>
        <taxon>Pallidibacillus</taxon>
    </lineage>
</organism>
<dbReference type="InterPro" id="IPR050487">
    <property type="entry name" value="FtsQ_DivIB"/>
</dbReference>
<evidence type="ECO:0000256" key="2">
    <source>
        <dbReference type="ARBA" id="ARBA00022475"/>
    </source>
</evidence>
<dbReference type="Pfam" id="PF03799">
    <property type="entry name" value="FtsQ_DivIB_C"/>
    <property type="match status" value="1"/>
</dbReference>
<keyword evidence="7 8" id="KW-0131">Cell cycle</keyword>
<evidence type="ECO:0000256" key="3">
    <source>
        <dbReference type="ARBA" id="ARBA00022618"/>
    </source>
</evidence>
<evidence type="ECO:0000256" key="5">
    <source>
        <dbReference type="ARBA" id="ARBA00022989"/>
    </source>
</evidence>
<dbReference type="Proteomes" id="UP001208656">
    <property type="component" value="Unassembled WGS sequence"/>
</dbReference>
<keyword evidence="3 8" id="KW-0132">Cell division</keyword>
<keyword evidence="11" id="KW-1185">Reference proteome</keyword>
<dbReference type="InterPro" id="IPR005548">
    <property type="entry name" value="Cell_div_FtsQ/DivIB_C"/>
</dbReference>
<evidence type="ECO:0000313" key="11">
    <source>
        <dbReference type="Proteomes" id="UP001208656"/>
    </source>
</evidence>
<keyword evidence="5 8" id="KW-1133">Transmembrane helix</keyword>
<dbReference type="Pfam" id="PF08478">
    <property type="entry name" value="POTRA_1"/>
    <property type="match status" value="1"/>
</dbReference>
<evidence type="ECO:0000256" key="8">
    <source>
        <dbReference type="HAMAP-Rule" id="MF_00912"/>
    </source>
</evidence>
<keyword evidence="2 8" id="KW-1003">Cell membrane</keyword>
<comment type="subcellular location">
    <subcellularLocation>
        <location evidence="8">Cell membrane</location>
        <topology evidence="8">Single-pass type II membrane protein</topology>
    </subcellularLocation>
    <subcellularLocation>
        <location evidence="1">Membrane</location>
    </subcellularLocation>
    <text evidence="8">Localizes to the division septum.</text>
</comment>
<proteinExistence type="inferred from homology"/>
<evidence type="ECO:0000256" key="7">
    <source>
        <dbReference type="ARBA" id="ARBA00023306"/>
    </source>
</evidence>
<feature type="transmembrane region" description="Helical" evidence="8">
    <location>
        <begin position="30"/>
        <end position="47"/>
    </location>
</feature>
<dbReference type="InterPro" id="IPR034746">
    <property type="entry name" value="POTRA"/>
</dbReference>
<comment type="similarity">
    <text evidence="8">Belongs to the FtsQ/DivIB family. DivIB subfamily.</text>
</comment>
<dbReference type="Gene3D" id="3.10.20.310">
    <property type="entry name" value="membrane protein fhac"/>
    <property type="match status" value="1"/>
</dbReference>
<reference evidence="10 11" key="1">
    <citation type="submission" date="2022-10" db="EMBL/GenBank/DDBJ databases">
        <title>Description of Fervidibacillus gen. nov. in the family Fervidibacillaceae fam. nov. with two species, Fervidibacillus albus sp. nov., and Fervidibacillus halotolerans sp. nov., isolated from tidal flat sediments.</title>
        <authorList>
            <person name="Kwon K.K."/>
            <person name="Yang S.-H."/>
        </authorList>
    </citation>
    <scope>NUCLEOTIDE SEQUENCE [LARGE SCALE GENOMIC DNA]</scope>
    <source>
        <strain evidence="10 11">DSM 23332</strain>
    </source>
</reference>
<dbReference type="EMBL" id="JAOUSE010000002">
    <property type="protein sequence ID" value="MCU9593176.1"/>
    <property type="molecule type" value="Genomic_DNA"/>
</dbReference>
<dbReference type="PANTHER" id="PTHR37820">
    <property type="entry name" value="CELL DIVISION PROTEIN DIVIB"/>
    <property type="match status" value="1"/>
</dbReference>
<evidence type="ECO:0000256" key="4">
    <source>
        <dbReference type="ARBA" id="ARBA00022692"/>
    </source>
</evidence>
<feature type="domain" description="POTRA" evidence="9">
    <location>
        <begin position="52"/>
        <end position="120"/>
    </location>
</feature>
<comment type="function">
    <text evidence="8">Cell division protein that may be involved in stabilizing or promoting the assembly of the division complex.</text>
</comment>
<evidence type="ECO:0000256" key="1">
    <source>
        <dbReference type="ARBA" id="ARBA00004370"/>
    </source>
</evidence>
<dbReference type="InterPro" id="IPR013685">
    <property type="entry name" value="POTRA_FtsQ_type"/>
</dbReference>
<sequence length="268" mass="30830">MQSLANKVVSIEDRIPKLKEQRKKKANRRIVTLLLLFLMLIISILYFQSPYSKIGEIHVTGNQLTPTKEIIETSNLTDKTVLFNLNKKDIAERILTLPAIEKVEISIRFPNRVNVHITEHEMIGYMHENGSTYPFLENGIVVKTDTNDVPEIGPVLEDFNDEKIQSMLAEQLKQMPEEIRNSISEIIYTPKKTDEYSINAFMNDGNEVRATLRTFAEKMKYYPTFVKQLNPEDKGIIDIEVGAFFKSFQSEITDQNAEKNQNDASDLQ</sequence>
<evidence type="ECO:0000259" key="9">
    <source>
        <dbReference type="PROSITE" id="PS51779"/>
    </source>
</evidence>